<evidence type="ECO:0000313" key="1">
    <source>
        <dbReference type="Proteomes" id="UP000887580"/>
    </source>
</evidence>
<sequence length="96" mass="10335">MAFQSNLAGELNKANDEIQQLKKMLKRPSSISSSSKDSTSLPPTPTNITNVRTATAPATTPPASKTAIRITPITMANSSFLPDRPFVSDEDYITLP</sequence>
<dbReference type="WBParaSite" id="PS1159_v2.g1616.t1">
    <property type="protein sequence ID" value="PS1159_v2.g1616.t1"/>
    <property type="gene ID" value="PS1159_v2.g1616"/>
</dbReference>
<name>A0AC35FFA9_9BILA</name>
<proteinExistence type="predicted"/>
<accession>A0AC35FFA9</accession>
<evidence type="ECO:0000313" key="2">
    <source>
        <dbReference type="WBParaSite" id="PS1159_v2.g1616.t1"/>
    </source>
</evidence>
<reference evidence="2" key="1">
    <citation type="submission" date="2022-11" db="UniProtKB">
        <authorList>
            <consortium name="WormBaseParasite"/>
        </authorList>
    </citation>
    <scope>IDENTIFICATION</scope>
</reference>
<organism evidence="1 2">
    <name type="scientific">Panagrolaimus sp. PS1159</name>
    <dbReference type="NCBI Taxonomy" id="55785"/>
    <lineage>
        <taxon>Eukaryota</taxon>
        <taxon>Metazoa</taxon>
        <taxon>Ecdysozoa</taxon>
        <taxon>Nematoda</taxon>
        <taxon>Chromadorea</taxon>
        <taxon>Rhabditida</taxon>
        <taxon>Tylenchina</taxon>
        <taxon>Panagrolaimomorpha</taxon>
        <taxon>Panagrolaimoidea</taxon>
        <taxon>Panagrolaimidae</taxon>
        <taxon>Panagrolaimus</taxon>
    </lineage>
</organism>
<dbReference type="Proteomes" id="UP000887580">
    <property type="component" value="Unplaced"/>
</dbReference>
<protein>
    <submittedName>
        <fullName evidence="2">Uncharacterized protein</fullName>
    </submittedName>
</protein>